<dbReference type="Pfam" id="PF01041">
    <property type="entry name" value="DegT_DnrJ_EryC1"/>
    <property type="match status" value="1"/>
</dbReference>
<dbReference type="InterPro" id="IPR000653">
    <property type="entry name" value="DegT/StrS_aminotransferase"/>
</dbReference>
<name>A0A7Y0Q417_9FIRM</name>
<evidence type="ECO:0000256" key="4">
    <source>
        <dbReference type="RuleBase" id="RU004508"/>
    </source>
</evidence>
<dbReference type="Gene3D" id="3.40.640.10">
    <property type="entry name" value="Type I PLP-dependent aspartate aminotransferase-like (Major domain)"/>
    <property type="match status" value="1"/>
</dbReference>
<accession>A0A7Y0Q417</accession>
<dbReference type="Gene3D" id="3.90.1150.10">
    <property type="entry name" value="Aspartate Aminotransferase, domain 1"/>
    <property type="match status" value="1"/>
</dbReference>
<evidence type="ECO:0000313" key="5">
    <source>
        <dbReference type="EMBL" id="NMP23945.1"/>
    </source>
</evidence>
<dbReference type="PIRSF" id="PIRSF000390">
    <property type="entry name" value="PLP_StrS"/>
    <property type="match status" value="1"/>
</dbReference>
<dbReference type="InterPro" id="IPR015421">
    <property type="entry name" value="PyrdxlP-dep_Trfase_major"/>
</dbReference>
<dbReference type="PANTHER" id="PTHR30244:SF34">
    <property type="entry name" value="DTDP-4-AMINO-4,6-DIDEOXYGALACTOSE TRANSAMINASE"/>
    <property type="match status" value="1"/>
</dbReference>
<protein>
    <submittedName>
        <fullName evidence="5">Lipopolysaccharide biosynthesis protein RfbH</fullName>
    </submittedName>
</protein>
<keyword evidence="2 4" id="KW-0663">Pyridoxal phosphate</keyword>
<evidence type="ECO:0000256" key="3">
    <source>
        <dbReference type="ARBA" id="ARBA00037999"/>
    </source>
</evidence>
<keyword evidence="6" id="KW-1185">Reference proteome</keyword>
<dbReference type="Proteomes" id="UP000533476">
    <property type="component" value="Unassembled WGS sequence"/>
</dbReference>
<dbReference type="FunFam" id="3.40.640.10:FF:000079">
    <property type="entry name" value="LPS biosynthesis protein"/>
    <property type="match status" value="1"/>
</dbReference>
<reference evidence="5 6" key="1">
    <citation type="submission" date="2020-04" db="EMBL/GenBank/DDBJ databases">
        <authorList>
            <person name="Zhang R."/>
            <person name="Schippers A."/>
        </authorList>
    </citation>
    <scope>NUCLEOTIDE SEQUENCE [LARGE SCALE GENOMIC DNA]</scope>
    <source>
        <strain evidence="5 6">DSM 109850</strain>
    </source>
</reference>
<evidence type="ECO:0000256" key="2">
    <source>
        <dbReference type="ARBA" id="ARBA00022898"/>
    </source>
</evidence>
<organism evidence="5 6">
    <name type="scientific">Sulfobacillus harzensis</name>
    <dbReference type="NCBI Taxonomy" id="2729629"/>
    <lineage>
        <taxon>Bacteria</taxon>
        <taxon>Bacillati</taxon>
        <taxon>Bacillota</taxon>
        <taxon>Clostridia</taxon>
        <taxon>Eubacteriales</taxon>
        <taxon>Clostridiales Family XVII. Incertae Sedis</taxon>
        <taxon>Sulfobacillus</taxon>
    </lineage>
</organism>
<dbReference type="RefSeq" id="WP_169101634.1">
    <property type="nucleotide sequence ID" value="NZ_JABBVZ010000074.1"/>
</dbReference>
<evidence type="ECO:0000256" key="1">
    <source>
        <dbReference type="ARBA" id="ARBA00001933"/>
    </source>
</evidence>
<gene>
    <name evidence="5" type="primary">rfbH</name>
    <name evidence="5" type="ORF">HIJ39_16550</name>
</gene>
<dbReference type="SUPFAM" id="SSF53383">
    <property type="entry name" value="PLP-dependent transferases"/>
    <property type="match status" value="1"/>
</dbReference>
<evidence type="ECO:0000313" key="6">
    <source>
        <dbReference type="Proteomes" id="UP000533476"/>
    </source>
</evidence>
<sequence>MDGWWTSGQYSQVLARGLARFVGVRHALLTNSGSSANLLAVSSLTSGRLEEGRLRPGDEVVVCATSFPTTVNPILQNRLVPVLADVTIGDYNISPAALRHAITSRTRAIMIAHTLGNPFDLDVVMEIARRHHLWVIEDACDAMGAEWDGRLIGSFGDLATASFYPAHQMTTAEGGAVYTNSSKLKVLVESFRDWGRDCWCDTGCDNTCGKRFGWSFGALPSGYDHKYTYSHIGYNLKMTDIQAAIGIAQLARLEGFVEQRQRNFSILHKRLSDLIDRIILPNSHPKANPSWFGYPITLRRGETPPRSEVIAHLEARGVRTRVLFSGNLLRQPAYKDSSLRVAGPLDNADYVMNNTFWVGVYPALGPDSMHYIADTLHDALNGKVVQR</sequence>
<dbReference type="GO" id="GO:0000271">
    <property type="term" value="P:polysaccharide biosynthetic process"/>
    <property type="evidence" value="ECO:0007669"/>
    <property type="project" value="TreeGrafter"/>
</dbReference>
<dbReference type="EMBL" id="JABBVZ010000074">
    <property type="protein sequence ID" value="NMP23945.1"/>
    <property type="molecule type" value="Genomic_DNA"/>
</dbReference>
<dbReference type="GO" id="GO:0008483">
    <property type="term" value="F:transaminase activity"/>
    <property type="evidence" value="ECO:0007669"/>
    <property type="project" value="TreeGrafter"/>
</dbReference>
<comment type="cofactor">
    <cofactor evidence="1">
        <name>pyridoxal 5'-phosphate</name>
        <dbReference type="ChEBI" id="CHEBI:597326"/>
    </cofactor>
</comment>
<dbReference type="GO" id="GO:0030170">
    <property type="term" value="F:pyridoxal phosphate binding"/>
    <property type="evidence" value="ECO:0007669"/>
    <property type="project" value="TreeGrafter"/>
</dbReference>
<dbReference type="CDD" id="cd00616">
    <property type="entry name" value="AHBA_syn"/>
    <property type="match status" value="1"/>
</dbReference>
<comment type="caution">
    <text evidence="5">The sequence shown here is derived from an EMBL/GenBank/DDBJ whole genome shotgun (WGS) entry which is preliminary data.</text>
</comment>
<comment type="similarity">
    <text evidence="3 4">Belongs to the DegT/DnrJ/EryC1 family.</text>
</comment>
<proteinExistence type="inferred from homology"/>
<dbReference type="AlphaFoldDB" id="A0A7Y0Q417"/>
<dbReference type="PANTHER" id="PTHR30244">
    <property type="entry name" value="TRANSAMINASE"/>
    <property type="match status" value="1"/>
</dbReference>
<dbReference type="InterPro" id="IPR015424">
    <property type="entry name" value="PyrdxlP-dep_Trfase"/>
</dbReference>
<dbReference type="InterPro" id="IPR015422">
    <property type="entry name" value="PyrdxlP-dep_Trfase_small"/>
</dbReference>
<dbReference type="NCBIfam" id="NF011936">
    <property type="entry name" value="PRK15407.1"/>
    <property type="match status" value="1"/>
</dbReference>